<evidence type="ECO:0000313" key="2">
    <source>
        <dbReference type="EMBL" id="KAJ3085080.1"/>
    </source>
</evidence>
<dbReference type="SUPFAM" id="SSF57845">
    <property type="entry name" value="B-box zinc-binding domain"/>
    <property type="match status" value="1"/>
</dbReference>
<dbReference type="EMBL" id="JADGJH010004642">
    <property type="protein sequence ID" value="KAJ3085080.1"/>
    <property type="molecule type" value="Genomic_DNA"/>
</dbReference>
<feature type="compositionally biased region" description="Polar residues" evidence="1">
    <location>
        <begin position="208"/>
        <end position="217"/>
    </location>
</feature>
<feature type="compositionally biased region" description="Polar residues" evidence="1">
    <location>
        <begin position="25"/>
        <end position="34"/>
    </location>
</feature>
<feature type="region of interest" description="Disordered" evidence="1">
    <location>
        <begin position="202"/>
        <end position="223"/>
    </location>
</feature>
<dbReference type="Pfam" id="PF22586">
    <property type="entry name" value="ANCHR-like_BBOX"/>
    <property type="match status" value="1"/>
</dbReference>
<keyword evidence="3" id="KW-1185">Reference proteome</keyword>
<feature type="region of interest" description="Disordered" evidence="1">
    <location>
        <begin position="16"/>
        <end position="39"/>
    </location>
</feature>
<sequence>MDPELIARFERLKAKPSSAPLLADKTQTQNPSQPRHQEVPAADSDAFLTLMAQRLEKLTGTAPVAVSPPNPIAAKQNQSPILSLSESVAAANAADGPVFIDFTNLVLTSPQKPYFSARATSMLEHDLTSENSDTDDISDEQNRITAETENDEVETLLTQVLQEVELEKRAANSSSPTKNDDDDDGLESLQIRLRRLSRDDVRPPLLNSHVSKTSPNAKKSDRDAAVELGPVPVAPSSIKEILSPTHFRVAKDDAFCCICSNDAVIACPDCEDDLYCASCFKRGHSLEEVHDEEMCKHIGVRLFL</sequence>
<proteinExistence type="predicted"/>
<gene>
    <name evidence="2" type="ORF">HK100_009175</name>
</gene>
<accession>A0AAD5SPU8</accession>
<evidence type="ECO:0000256" key="1">
    <source>
        <dbReference type="SAM" id="MobiDB-lite"/>
    </source>
</evidence>
<comment type="caution">
    <text evidence="2">The sequence shown here is derived from an EMBL/GenBank/DDBJ whole genome shotgun (WGS) entry which is preliminary data.</text>
</comment>
<protein>
    <submittedName>
        <fullName evidence="2">Uncharacterized protein</fullName>
    </submittedName>
</protein>
<dbReference type="AlphaFoldDB" id="A0AAD5SPU8"/>
<dbReference type="Proteomes" id="UP001211907">
    <property type="component" value="Unassembled WGS sequence"/>
</dbReference>
<organism evidence="2 3">
    <name type="scientific">Physocladia obscura</name>
    <dbReference type="NCBI Taxonomy" id="109957"/>
    <lineage>
        <taxon>Eukaryota</taxon>
        <taxon>Fungi</taxon>
        <taxon>Fungi incertae sedis</taxon>
        <taxon>Chytridiomycota</taxon>
        <taxon>Chytridiomycota incertae sedis</taxon>
        <taxon>Chytridiomycetes</taxon>
        <taxon>Chytridiales</taxon>
        <taxon>Chytriomycetaceae</taxon>
        <taxon>Physocladia</taxon>
    </lineage>
</organism>
<name>A0AAD5SPU8_9FUNG</name>
<evidence type="ECO:0000313" key="3">
    <source>
        <dbReference type="Proteomes" id="UP001211907"/>
    </source>
</evidence>
<feature type="region of interest" description="Disordered" evidence="1">
    <location>
        <begin position="166"/>
        <end position="186"/>
    </location>
</feature>
<reference evidence="2" key="1">
    <citation type="submission" date="2020-05" db="EMBL/GenBank/DDBJ databases">
        <title>Phylogenomic resolution of chytrid fungi.</title>
        <authorList>
            <person name="Stajich J.E."/>
            <person name="Amses K."/>
            <person name="Simmons R."/>
            <person name="Seto K."/>
            <person name="Myers J."/>
            <person name="Bonds A."/>
            <person name="Quandt C.A."/>
            <person name="Barry K."/>
            <person name="Liu P."/>
            <person name="Grigoriev I."/>
            <person name="Longcore J.E."/>
            <person name="James T.Y."/>
        </authorList>
    </citation>
    <scope>NUCLEOTIDE SEQUENCE</scope>
    <source>
        <strain evidence="2">JEL0513</strain>
    </source>
</reference>